<dbReference type="SUPFAM" id="SSF56519">
    <property type="entry name" value="Penicillin binding protein dimerisation domain"/>
    <property type="match status" value="1"/>
</dbReference>
<dbReference type="GO" id="GO:0071555">
    <property type="term" value="P:cell wall organization"/>
    <property type="evidence" value="ECO:0007669"/>
    <property type="project" value="UniProtKB-KW"/>
</dbReference>
<keyword evidence="7" id="KW-0378">Hydrolase</keyword>
<evidence type="ECO:0000256" key="6">
    <source>
        <dbReference type="ARBA" id="ARBA00022692"/>
    </source>
</evidence>
<comment type="caution">
    <text evidence="15">The sequence shown here is derived from an EMBL/GenBank/DDBJ whole genome shotgun (WGS) entry which is preliminary data.</text>
</comment>
<dbReference type="AlphaFoldDB" id="A0A2H0RN02"/>
<evidence type="ECO:0000256" key="1">
    <source>
        <dbReference type="ARBA" id="ARBA00004167"/>
    </source>
</evidence>
<keyword evidence="10" id="KW-1133">Transmembrane helix</keyword>
<evidence type="ECO:0000256" key="4">
    <source>
        <dbReference type="ARBA" id="ARBA00022519"/>
    </source>
</evidence>
<accession>A0A2H0RN02</accession>
<gene>
    <name evidence="15" type="primary">mrdA</name>
    <name evidence="15" type="ORF">COV06_00830</name>
</gene>
<dbReference type="EMBL" id="PCYM01000001">
    <property type="protein sequence ID" value="PIR47931.1"/>
    <property type="molecule type" value="Genomic_DNA"/>
</dbReference>
<dbReference type="PANTHER" id="PTHR30627:SF2">
    <property type="entry name" value="PEPTIDOGLYCAN D,D-TRANSPEPTIDASE MRDA"/>
    <property type="match status" value="1"/>
</dbReference>
<evidence type="ECO:0000313" key="16">
    <source>
        <dbReference type="Proteomes" id="UP000230084"/>
    </source>
</evidence>
<dbReference type="Gene3D" id="3.90.1310.10">
    <property type="entry name" value="Penicillin-binding protein 2a (Domain 2)"/>
    <property type="match status" value="1"/>
</dbReference>
<evidence type="ECO:0000313" key="15">
    <source>
        <dbReference type="EMBL" id="PIR47931.1"/>
    </source>
</evidence>
<keyword evidence="5" id="KW-0645">Protease</keyword>
<evidence type="ECO:0000259" key="14">
    <source>
        <dbReference type="Pfam" id="PF03717"/>
    </source>
</evidence>
<dbReference type="GO" id="GO:0006508">
    <property type="term" value="P:proteolysis"/>
    <property type="evidence" value="ECO:0007669"/>
    <property type="project" value="UniProtKB-KW"/>
</dbReference>
<protein>
    <submittedName>
        <fullName evidence="15">Penicillin-binding protein 2</fullName>
    </submittedName>
</protein>
<dbReference type="InterPro" id="IPR036138">
    <property type="entry name" value="PBP_dimer_sf"/>
</dbReference>
<feature type="domain" description="Penicillin-binding protein transpeptidase" evidence="13">
    <location>
        <begin position="310"/>
        <end position="633"/>
    </location>
</feature>
<sequence>MNQQSPFSIQPMDGLGVIPALQEDIDFEDTLGHTYRNRSEADFIGTSITETRWKWAGITMAVLFALLLGQAAQLQIWHGNSFYAQAEGNRIRDEVIPADRGRILDRSGTVLVNNIPAFSLWIKRDVLDDSDKYLAAIDQMALLLNEDVHELHDQLLSSDGLSDELLVTHNMPTAAALEVLASPEAYEYLRVEAGVRRYDVDVQSQTLSALLGYTGSMNEDEYAEYRQSGYQKNELIGKIGIEESYEQVLRGFPGTRRVEVDAVGHPQSILEKRDAVDGATLTLHIDAGLQAMIEAHLAQLENEQGIRNASVVVMDPRDGGIRALVSYPGFDSNLFMDKIDQDQYRALLEDPARPLFSRALSGQFPSGSTFKPIVAAAALDAGVITEHTTVLSTGGIRIGQFFFPDWKAGGHGIVDVRKAIADSVNTFFYMIGGGYLDFEGLGLDRMMTSAAAFGLGQPLGIDVPHEASGFLPSAAWKNEVKQEPWYIGDTYHVSIGQGDILVTPLQVAAFTTVFANGGTLFEPQVVDRYESQGKIQDIAPRIINSETASPEAIAIVREGLRQTVTQGSGRRLNGLPIPVAGKTGTAQWHSTKENHAWFTGFAPYDDPELVVTILIEEGGEGSAVAVPLAYDIFDWWFYKE</sequence>
<dbReference type="InterPro" id="IPR005311">
    <property type="entry name" value="PBP_dimer"/>
</dbReference>
<evidence type="ECO:0000256" key="5">
    <source>
        <dbReference type="ARBA" id="ARBA00022670"/>
    </source>
</evidence>
<dbReference type="GO" id="GO:0071972">
    <property type="term" value="F:peptidoglycan L,D-transpeptidase activity"/>
    <property type="evidence" value="ECO:0007669"/>
    <property type="project" value="TreeGrafter"/>
</dbReference>
<dbReference type="InterPro" id="IPR001460">
    <property type="entry name" value="PCN-bd_Tpept"/>
</dbReference>
<evidence type="ECO:0000256" key="10">
    <source>
        <dbReference type="ARBA" id="ARBA00022989"/>
    </source>
</evidence>
<dbReference type="SUPFAM" id="SSF56601">
    <property type="entry name" value="beta-lactamase/transpeptidase-like"/>
    <property type="match status" value="1"/>
</dbReference>
<keyword evidence="9" id="KW-0573">Peptidoglycan synthesis</keyword>
<keyword evidence="4" id="KW-0997">Cell inner membrane</keyword>
<keyword evidence="6" id="KW-0812">Transmembrane</keyword>
<dbReference type="InterPro" id="IPR012338">
    <property type="entry name" value="Beta-lactam/transpept-like"/>
</dbReference>
<evidence type="ECO:0000256" key="11">
    <source>
        <dbReference type="ARBA" id="ARBA00023136"/>
    </source>
</evidence>
<keyword evidence="12" id="KW-0961">Cell wall biogenesis/degradation</keyword>
<evidence type="ECO:0000256" key="8">
    <source>
        <dbReference type="ARBA" id="ARBA00022960"/>
    </source>
</evidence>
<comment type="subcellular location">
    <subcellularLocation>
        <location evidence="2">Cell membrane</location>
    </subcellularLocation>
    <subcellularLocation>
        <location evidence="1">Membrane</location>
        <topology evidence="1">Single-pass membrane protein</topology>
    </subcellularLocation>
</comment>
<evidence type="ECO:0000259" key="13">
    <source>
        <dbReference type="Pfam" id="PF00905"/>
    </source>
</evidence>
<dbReference type="GO" id="GO:0005886">
    <property type="term" value="C:plasma membrane"/>
    <property type="evidence" value="ECO:0007669"/>
    <property type="project" value="UniProtKB-SubCell"/>
</dbReference>
<feature type="domain" description="Penicillin-binding protein dimerisation" evidence="14">
    <location>
        <begin position="96"/>
        <end position="266"/>
    </location>
</feature>
<dbReference type="Pfam" id="PF03717">
    <property type="entry name" value="PBP_dimer"/>
    <property type="match status" value="1"/>
</dbReference>
<evidence type="ECO:0000256" key="12">
    <source>
        <dbReference type="ARBA" id="ARBA00023316"/>
    </source>
</evidence>
<dbReference type="InterPro" id="IPR017790">
    <property type="entry name" value="Penicillin-binding_protein_2"/>
</dbReference>
<dbReference type="Gene3D" id="3.30.1390.30">
    <property type="entry name" value="Penicillin-binding protein 2a, domain 3"/>
    <property type="match status" value="1"/>
</dbReference>
<dbReference type="GO" id="GO:0009252">
    <property type="term" value="P:peptidoglycan biosynthetic process"/>
    <property type="evidence" value="ECO:0007669"/>
    <property type="project" value="UniProtKB-KW"/>
</dbReference>
<dbReference type="NCBIfam" id="TIGR03423">
    <property type="entry name" value="pbp2_mrdA"/>
    <property type="match status" value="1"/>
</dbReference>
<keyword evidence="3" id="KW-1003">Cell membrane</keyword>
<evidence type="ECO:0000256" key="2">
    <source>
        <dbReference type="ARBA" id="ARBA00004236"/>
    </source>
</evidence>
<dbReference type="Proteomes" id="UP000230084">
    <property type="component" value="Unassembled WGS sequence"/>
</dbReference>
<dbReference type="Pfam" id="PF00905">
    <property type="entry name" value="Transpeptidase"/>
    <property type="match status" value="1"/>
</dbReference>
<dbReference type="GO" id="GO:0009002">
    <property type="term" value="F:serine-type D-Ala-D-Ala carboxypeptidase activity"/>
    <property type="evidence" value="ECO:0007669"/>
    <property type="project" value="InterPro"/>
</dbReference>
<dbReference type="PANTHER" id="PTHR30627">
    <property type="entry name" value="PEPTIDOGLYCAN D,D-TRANSPEPTIDASE"/>
    <property type="match status" value="1"/>
</dbReference>
<dbReference type="InterPro" id="IPR050515">
    <property type="entry name" value="Beta-lactam/transpept"/>
</dbReference>
<name>A0A2H0RN02_9BACT</name>
<keyword evidence="8" id="KW-0133">Cell shape</keyword>
<dbReference type="Gene3D" id="3.40.710.10">
    <property type="entry name" value="DD-peptidase/beta-lactamase superfamily"/>
    <property type="match status" value="1"/>
</dbReference>
<keyword evidence="11" id="KW-0472">Membrane</keyword>
<dbReference type="GO" id="GO:0008658">
    <property type="term" value="F:penicillin binding"/>
    <property type="evidence" value="ECO:0007669"/>
    <property type="project" value="InterPro"/>
</dbReference>
<reference evidence="15 16" key="1">
    <citation type="submission" date="2017-09" db="EMBL/GenBank/DDBJ databases">
        <title>Depth-based differentiation of microbial function through sediment-hosted aquifers and enrichment of novel symbionts in the deep terrestrial subsurface.</title>
        <authorList>
            <person name="Probst A.J."/>
            <person name="Ladd B."/>
            <person name="Jarett J.K."/>
            <person name="Geller-Mcgrath D.E."/>
            <person name="Sieber C.M."/>
            <person name="Emerson J.B."/>
            <person name="Anantharaman K."/>
            <person name="Thomas B.C."/>
            <person name="Malmstrom R."/>
            <person name="Stieglmeier M."/>
            <person name="Klingl A."/>
            <person name="Woyke T."/>
            <person name="Ryan C.M."/>
            <person name="Banfield J.F."/>
        </authorList>
    </citation>
    <scope>NUCLEOTIDE SEQUENCE [LARGE SCALE GENOMIC DNA]</scope>
    <source>
        <strain evidence="15">CG10_big_fil_rev_8_21_14_0_10_50_16</strain>
    </source>
</reference>
<organism evidence="15 16">
    <name type="scientific">Candidatus Uhrbacteria bacterium CG10_big_fil_rev_8_21_14_0_10_50_16</name>
    <dbReference type="NCBI Taxonomy" id="1975039"/>
    <lineage>
        <taxon>Bacteria</taxon>
        <taxon>Candidatus Uhriibacteriota</taxon>
    </lineage>
</organism>
<evidence type="ECO:0000256" key="7">
    <source>
        <dbReference type="ARBA" id="ARBA00022801"/>
    </source>
</evidence>
<proteinExistence type="predicted"/>
<dbReference type="GO" id="GO:0008360">
    <property type="term" value="P:regulation of cell shape"/>
    <property type="evidence" value="ECO:0007669"/>
    <property type="project" value="UniProtKB-KW"/>
</dbReference>
<evidence type="ECO:0000256" key="9">
    <source>
        <dbReference type="ARBA" id="ARBA00022984"/>
    </source>
</evidence>
<evidence type="ECO:0000256" key="3">
    <source>
        <dbReference type="ARBA" id="ARBA00022475"/>
    </source>
</evidence>